<evidence type="ECO:0000256" key="1">
    <source>
        <dbReference type="SAM" id="MobiDB-lite"/>
    </source>
</evidence>
<keyword evidence="2" id="KW-0732">Signal</keyword>
<dbReference type="EMBL" id="CP017641">
    <property type="protein sequence ID" value="APZ94029.1"/>
    <property type="molecule type" value="Genomic_DNA"/>
</dbReference>
<dbReference type="AlphaFoldDB" id="A0A1P8WIZ3"/>
<proteinExistence type="predicted"/>
<organism evidence="3 4">
    <name type="scientific">Fuerstiella marisgermanici</name>
    <dbReference type="NCBI Taxonomy" id="1891926"/>
    <lineage>
        <taxon>Bacteria</taxon>
        <taxon>Pseudomonadati</taxon>
        <taxon>Planctomycetota</taxon>
        <taxon>Planctomycetia</taxon>
        <taxon>Planctomycetales</taxon>
        <taxon>Planctomycetaceae</taxon>
        <taxon>Fuerstiella</taxon>
    </lineage>
</organism>
<evidence type="ECO:0000256" key="2">
    <source>
        <dbReference type="SAM" id="SignalP"/>
    </source>
</evidence>
<dbReference type="InterPro" id="IPR015943">
    <property type="entry name" value="WD40/YVTN_repeat-like_dom_sf"/>
</dbReference>
<sequence precursor="true">MRIRSFLATLLVAGVATTATAEDIDLGLKKQFSGRLVLGGLTNPSSVSFSPSGVLTVCDSGNGQVLLVKDGKAEKYITGFQTEYWKVDAETGAKRFKLGPLSSVWVNDKTLAVTNAGLGDGKETVVFYDAAGTVDSGKATNSVGPTSDDDKDNGEGNLTGLSVSEDGSTVYVAGQGSDAKTWVLSVDVASKKLSGLASADDAGIEINSPMDTMPWGKNSILALYSGAGGKDDGLIVQWNVKKKEVVRKWNLPGLTDPMGFAQIPETKSLVVVDNNWALTEVKAGRLARVNLPKEGDDAKVRVIGEKLHGPVSCAFGPDGDLYVAQLGAEFDKDKGQIVAISGIKKFTGKKKPAAN</sequence>
<dbReference type="Gene3D" id="2.130.10.10">
    <property type="entry name" value="YVTN repeat-like/Quinoprotein amine dehydrogenase"/>
    <property type="match status" value="1"/>
</dbReference>
<evidence type="ECO:0000313" key="4">
    <source>
        <dbReference type="Proteomes" id="UP000187735"/>
    </source>
</evidence>
<feature type="chain" id="PRO_5012297956" description="SMP-30/Gluconolactonase/LRE-like region domain-containing protein" evidence="2">
    <location>
        <begin position="22"/>
        <end position="355"/>
    </location>
</feature>
<keyword evidence="4" id="KW-1185">Reference proteome</keyword>
<feature type="signal peptide" evidence="2">
    <location>
        <begin position="1"/>
        <end position="21"/>
    </location>
</feature>
<dbReference type="SUPFAM" id="SSF63829">
    <property type="entry name" value="Calcium-dependent phosphotriesterase"/>
    <property type="match status" value="1"/>
</dbReference>
<evidence type="ECO:0008006" key="5">
    <source>
        <dbReference type="Google" id="ProtNLM"/>
    </source>
</evidence>
<gene>
    <name evidence="3" type="ORF">Fuma_03647</name>
</gene>
<dbReference type="Proteomes" id="UP000187735">
    <property type="component" value="Chromosome"/>
</dbReference>
<dbReference type="KEGG" id="fmr:Fuma_03647"/>
<name>A0A1P8WIZ3_9PLAN</name>
<reference evidence="3 4" key="1">
    <citation type="journal article" date="2016" name="Front. Microbiol.">
        <title>Fuerstia marisgermanicae gen. nov., sp. nov., an Unusual Member of the Phylum Planctomycetes from the German Wadden Sea.</title>
        <authorList>
            <person name="Kohn T."/>
            <person name="Heuer A."/>
            <person name="Jogler M."/>
            <person name="Vollmers J."/>
            <person name="Boedeker C."/>
            <person name="Bunk B."/>
            <person name="Rast P."/>
            <person name="Borchert D."/>
            <person name="Glockner I."/>
            <person name="Freese H.M."/>
            <person name="Klenk H.P."/>
            <person name="Overmann J."/>
            <person name="Kaster A.K."/>
            <person name="Rohde M."/>
            <person name="Wiegand S."/>
            <person name="Jogler C."/>
        </authorList>
    </citation>
    <scope>NUCLEOTIDE SEQUENCE [LARGE SCALE GENOMIC DNA]</scope>
    <source>
        <strain evidence="3 4">NH11</strain>
    </source>
</reference>
<protein>
    <recommendedName>
        <fullName evidence="5">SMP-30/Gluconolactonase/LRE-like region domain-containing protein</fullName>
    </recommendedName>
</protein>
<dbReference type="RefSeq" id="WP_077025397.1">
    <property type="nucleotide sequence ID" value="NZ_CP017641.1"/>
</dbReference>
<feature type="region of interest" description="Disordered" evidence="1">
    <location>
        <begin position="138"/>
        <end position="159"/>
    </location>
</feature>
<evidence type="ECO:0000313" key="3">
    <source>
        <dbReference type="EMBL" id="APZ94029.1"/>
    </source>
</evidence>
<accession>A0A1P8WIZ3</accession>